<dbReference type="InterPro" id="IPR017517">
    <property type="entry name" value="Maleyloyr_isom"/>
</dbReference>
<gene>
    <name evidence="2" type="ORF">N864_20930</name>
</gene>
<dbReference type="SUPFAM" id="SSF109854">
    <property type="entry name" value="DinB/YfiT-like putative metalloenzymes"/>
    <property type="match status" value="1"/>
</dbReference>
<evidence type="ECO:0000259" key="1">
    <source>
        <dbReference type="Pfam" id="PF11716"/>
    </source>
</evidence>
<reference evidence="3" key="1">
    <citation type="submission" date="2013-08" db="EMBL/GenBank/DDBJ databases">
        <title>Intrasporangium oryzae NRRL B-24470.</title>
        <authorList>
            <person name="Liu H."/>
            <person name="Wang G."/>
        </authorList>
    </citation>
    <scope>NUCLEOTIDE SEQUENCE [LARGE SCALE GENOMIC DNA]</scope>
    <source>
        <strain evidence="3">Q5-1</strain>
    </source>
</reference>
<accession>W9GNX8</accession>
<dbReference type="Pfam" id="PF11716">
    <property type="entry name" value="MDMPI_N"/>
    <property type="match status" value="1"/>
</dbReference>
<dbReference type="EMBL" id="AWQS01000045">
    <property type="protein sequence ID" value="EWT06498.1"/>
    <property type="molecule type" value="Genomic_DNA"/>
</dbReference>
<comment type="caution">
    <text evidence="2">The sequence shown here is derived from an EMBL/GenBank/DDBJ whole genome shotgun (WGS) entry which is preliminary data.</text>
</comment>
<keyword evidence="3" id="KW-1185">Reference proteome</keyword>
<evidence type="ECO:0000313" key="2">
    <source>
        <dbReference type="EMBL" id="EWT06498.1"/>
    </source>
</evidence>
<dbReference type="InterPro" id="IPR024344">
    <property type="entry name" value="MDMPI_metal-binding"/>
</dbReference>
<dbReference type="OrthoDB" id="5178565at2"/>
<dbReference type="Proteomes" id="UP000019494">
    <property type="component" value="Unassembled WGS sequence"/>
</dbReference>
<dbReference type="RefSeq" id="WP_034715393.1">
    <property type="nucleotide sequence ID" value="NZ_AWQS01000045.1"/>
</dbReference>
<dbReference type="InterPro" id="IPR034660">
    <property type="entry name" value="DinB/YfiT-like"/>
</dbReference>
<evidence type="ECO:0000313" key="3">
    <source>
        <dbReference type="Proteomes" id="UP000019494"/>
    </source>
</evidence>
<dbReference type="GO" id="GO:0046872">
    <property type="term" value="F:metal ion binding"/>
    <property type="evidence" value="ECO:0007669"/>
    <property type="project" value="InterPro"/>
</dbReference>
<protein>
    <recommendedName>
        <fullName evidence="1">Mycothiol-dependent maleylpyruvate isomerase metal-binding domain-containing protein</fullName>
    </recommendedName>
</protein>
<dbReference type="PATRIC" id="fig|584657.3.peg.1583"/>
<dbReference type="Gene3D" id="1.20.120.450">
    <property type="entry name" value="dinb family like domain"/>
    <property type="match status" value="1"/>
</dbReference>
<dbReference type="AlphaFoldDB" id="W9GNX8"/>
<organism evidence="2 3">
    <name type="scientific">Intrasporangium chromatireducens Q5-1</name>
    <dbReference type="NCBI Taxonomy" id="584657"/>
    <lineage>
        <taxon>Bacteria</taxon>
        <taxon>Bacillati</taxon>
        <taxon>Actinomycetota</taxon>
        <taxon>Actinomycetes</taxon>
        <taxon>Micrococcales</taxon>
        <taxon>Intrasporangiaceae</taxon>
        <taxon>Intrasporangium</taxon>
    </lineage>
</organism>
<sequence>MDDDQLWAAIDDQRRRTADLLDSLTDEQWDHPSLCAGWTVRHVAAHLTLQQQRLRDIAVFTLHNPRLLRSGTLNRVIHDTAVMQARLPRAEITGRIRAMVGSRRHNSFVTPRETLTDILVHGQDIAVPLGRHLDMLPHAAAEAAGRIWDTRGSWMARVFDTLPLEGYRLSATDVEWTVGDGSEVAGPVRALLLLLTGRPVALGELVGPGAEELRRQRQAA</sequence>
<proteinExistence type="predicted"/>
<name>W9GNX8_9MICO</name>
<feature type="domain" description="Mycothiol-dependent maleylpyruvate isomerase metal-binding" evidence="1">
    <location>
        <begin position="12"/>
        <end position="126"/>
    </location>
</feature>
<dbReference type="NCBIfam" id="TIGR03083">
    <property type="entry name" value="maleylpyruvate isomerase family mycothiol-dependent enzyme"/>
    <property type="match status" value="1"/>
</dbReference>